<dbReference type="AlphaFoldDB" id="A0A9D2L4M4"/>
<accession>A0A9D2L4M4</accession>
<comment type="caution">
    <text evidence="4">The sequence shown here is derived from an EMBL/GenBank/DDBJ whole genome shotgun (WGS) entry which is preliminary data.</text>
</comment>
<evidence type="ECO:0000256" key="2">
    <source>
        <dbReference type="PIRSR" id="PIRSR640255-2"/>
    </source>
</evidence>
<gene>
    <name evidence="4" type="ORF">H9779_06155</name>
</gene>
<dbReference type="GO" id="GO:0016787">
    <property type="term" value="F:hydrolase activity"/>
    <property type="evidence" value="ECO:0007669"/>
    <property type="project" value="InterPro"/>
</dbReference>
<dbReference type="Pfam" id="PF01223">
    <property type="entry name" value="Endonuclease_NS"/>
    <property type="match status" value="1"/>
</dbReference>
<dbReference type="CDD" id="cd00063">
    <property type="entry name" value="FN3"/>
    <property type="match status" value="1"/>
</dbReference>
<evidence type="ECO:0000313" key="5">
    <source>
        <dbReference type="Proteomes" id="UP000824259"/>
    </source>
</evidence>
<dbReference type="InterPro" id="IPR020821">
    <property type="entry name" value="ENPP1-3/EXOG-like_nuc-like"/>
</dbReference>
<protein>
    <submittedName>
        <fullName evidence="4">DNA/RNA non-specific endonuclease</fullName>
    </submittedName>
</protein>
<organism evidence="4 5">
    <name type="scientific">Candidatus Alistipes avicola</name>
    <dbReference type="NCBI Taxonomy" id="2838432"/>
    <lineage>
        <taxon>Bacteria</taxon>
        <taxon>Pseudomonadati</taxon>
        <taxon>Bacteroidota</taxon>
        <taxon>Bacteroidia</taxon>
        <taxon>Bacteroidales</taxon>
        <taxon>Rikenellaceae</taxon>
        <taxon>Alistipes</taxon>
    </lineage>
</organism>
<dbReference type="Gene3D" id="2.60.40.10">
    <property type="entry name" value="Immunoglobulins"/>
    <property type="match status" value="1"/>
</dbReference>
<dbReference type="InterPro" id="IPR044929">
    <property type="entry name" value="DNA/RNA_non-sp_Endonuclease_sf"/>
</dbReference>
<sequence length="356" mass="38709">MSNITASSAEVTCNLTNEAYVAGVQFVYFSDNGSDTKSVVATVTGNRATATLSSLQGNTTYTLYGIVTATNGTSPQSAETTFTTLNPNPLTDHTAWFELPAKIEGEGSNMLTRSFYDEKSARNYTMYYDTSTYTAYWVAYPLTAGDLGSGRPNDPWQATPGISTSDQINIWNGSYGVSVGSNYYSRGHQISNADRNRDPYGTACTQTFYATNSTPQLQNGFNGGIWNSLEGAVRSLTSSTDTVYVVTGAILQTVAGNESVTYIQPKNDSKQCPVPNYYYKVLLKVKRDASTGEITSASTVGVWLPHKEYSGTSYQSYTKSVAEIEQLTGYNFFANLPEEIQASAEQNSSWSVFSSF</sequence>
<feature type="active site" description="Proton acceptor" evidence="1">
    <location>
        <position position="188"/>
    </location>
</feature>
<dbReference type="PANTHER" id="PTHR13966">
    <property type="entry name" value="ENDONUCLEASE RELATED"/>
    <property type="match status" value="1"/>
</dbReference>
<dbReference type="EMBL" id="DWYR01000016">
    <property type="protein sequence ID" value="HJA99162.1"/>
    <property type="molecule type" value="Genomic_DNA"/>
</dbReference>
<name>A0A9D2L4M4_9BACT</name>
<dbReference type="InterPro" id="IPR044925">
    <property type="entry name" value="His-Me_finger_sf"/>
</dbReference>
<dbReference type="InterPro" id="IPR040255">
    <property type="entry name" value="Non-specific_endonuclease"/>
</dbReference>
<evidence type="ECO:0000313" key="4">
    <source>
        <dbReference type="EMBL" id="HJA99162.1"/>
    </source>
</evidence>
<reference evidence="4" key="1">
    <citation type="journal article" date="2021" name="PeerJ">
        <title>Extensive microbial diversity within the chicken gut microbiome revealed by metagenomics and culture.</title>
        <authorList>
            <person name="Gilroy R."/>
            <person name="Ravi A."/>
            <person name="Getino M."/>
            <person name="Pursley I."/>
            <person name="Horton D.L."/>
            <person name="Alikhan N.F."/>
            <person name="Baker D."/>
            <person name="Gharbi K."/>
            <person name="Hall N."/>
            <person name="Watson M."/>
            <person name="Adriaenssens E.M."/>
            <person name="Foster-Nyarko E."/>
            <person name="Jarju S."/>
            <person name="Secka A."/>
            <person name="Antonio M."/>
            <person name="Oren A."/>
            <person name="Chaudhuri R.R."/>
            <person name="La Ragione R."/>
            <person name="Hildebrand F."/>
            <person name="Pallen M.J."/>
        </authorList>
    </citation>
    <scope>NUCLEOTIDE SEQUENCE</scope>
    <source>
        <strain evidence="4">CHK169-11906</strain>
    </source>
</reference>
<reference evidence="4" key="2">
    <citation type="submission" date="2021-04" db="EMBL/GenBank/DDBJ databases">
        <authorList>
            <person name="Gilroy R."/>
        </authorList>
    </citation>
    <scope>NUCLEOTIDE SEQUENCE</scope>
    <source>
        <strain evidence="4">CHK169-11906</strain>
    </source>
</reference>
<evidence type="ECO:0000256" key="1">
    <source>
        <dbReference type="PIRSR" id="PIRSR640255-1"/>
    </source>
</evidence>
<feature type="binding site" evidence="2">
    <location>
        <position position="222"/>
    </location>
    <ligand>
        <name>Mg(2+)</name>
        <dbReference type="ChEBI" id="CHEBI:18420"/>
        <note>catalytic</note>
    </ligand>
</feature>
<dbReference type="Proteomes" id="UP000824259">
    <property type="component" value="Unassembled WGS sequence"/>
</dbReference>
<proteinExistence type="predicted"/>
<keyword evidence="4" id="KW-0540">Nuclease</keyword>
<dbReference type="SUPFAM" id="SSF49265">
    <property type="entry name" value="Fibronectin type III"/>
    <property type="match status" value="1"/>
</dbReference>
<keyword evidence="4" id="KW-0378">Hydrolase</keyword>
<dbReference type="SUPFAM" id="SSF54060">
    <property type="entry name" value="His-Me finger endonucleases"/>
    <property type="match status" value="1"/>
</dbReference>
<feature type="domain" description="Fibronectin type-III" evidence="3">
    <location>
        <begin position="1"/>
        <end position="87"/>
    </location>
</feature>
<evidence type="ECO:0000259" key="3">
    <source>
        <dbReference type="PROSITE" id="PS50853"/>
    </source>
</evidence>
<dbReference type="InterPro" id="IPR013783">
    <property type="entry name" value="Ig-like_fold"/>
</dbReference>
<dbReference type="InterPro" id="IPR001604">
    <property type="entry name" value="Endo_G_ENPP1-like_dom"/>
</dbReference>
<dbReference type="Gene3D" id="3.40.570.10">
    <property type="entry name" value="Extracellular Endonuclease, subunit A"/>
    <property type="match status" value="1"/>
</dbReference>
<dbReference type="InterPro" id="IPR036116">
    <property type="entry name" value="FN3_sf"/>
</dbReference>
<dbReference type="GO" id="GO:0046872">
    <property type="term" value="F:metal ion binding"/>
    <property type="evidence" value="ECO:0007669"/>
    <property type="project" value="UniProtKB-KW"/>
</dbReference>
<dbReference type="GO" id="GO:0003676">
    <property type="term" value="F:nucleic acid binding"/>
    <property type="evidence" value="ECO:0007669"/>
    <property type="project" value="InterPro"/>
</dbReference>
<dbReference type="InterPro" id="IPR003961">
    <property type="entry name" value="FN3_dom"/>
</dbReference>
<dbReference type="GO" id="GO:0004519">
    <property type="term" value="F:endonuclease activity"/>
    <property type="evidence" value="ECO:0007669"/>
    <property type="project" value="UniProtKB-KW"/>
</dbReference>
<dbReference type="SMART" id="SM00892">
    <property type="entry name" value="Endonuclease_NS"/>
    <property type="match status" value="1"/>
</dbReference>
<dbReference type="PROSITE" id="PS50853">
    <property type="entry name" value="FN3"/>
    <property type="match status" value="1"/>
</dbReference>
<dbReference type="PANTHER" id="PTHR13966:SF5">
    <property type="entry name" value="ENDONUCLEASE G, MITOCHONDRIAL"/>
    <property type="match status" value="1"/>
</dbReference>
<keyword evidence="2" id="KW-0479">Metal-binding</keyword>
<keyword evidence="4" id="KW-0255">Endonuclease</keyword>
<dbReference type="SMART" id="SM00477">
    <property type="entry name" value="NUC"/>
    <property type="match status" value="1"/>
</dbReference>